<sequence length="129" mass="14725">MADFSFFENLAKASKNIDINFVTTSLTADDLIRLNQVIMDIPSLPSIYRFPKMSPEISPINLWESILNSTIILNLPRRLRGRIQKLKSIKQWTAVFISWEVPLILISVGSETNISLFSPDFSVLRERNG</sequence>
<dbReference type="AlphaFoldDB" id="A0AAV5WCU4"/>
<name>A0AAV5WCU4_9BILA</name>
<gene>
    <name evidence="1" type="ORF">PFISCL1PPCAC_18936</name>
</gene>
<protein>
    <submittedName>
        <fullName evidence="1">Uncharacterized protein</fullName>
    </submittedName>
</protein>
<evidence type="ECO:0000313" key="1">
    <source>
        <dbReference type="EMBL" id="GMT27639.1"/>
    </source>
</evidence>
<comment type="caution">
    <text evidence="1">The sequence shown here is derived from an EMBL/GenBank/DDBJ whole genome shotgun (WGS) entry which is preliminary data.</text>
</comment>
<organism evidence="1 2">
    <name type="scientific">Pristionchus fissidentatus</name>
    <dbReference type="NCBI Taxonomy" id="1538716"/>
    <lineage>
        <taxon>Eukaryota</taxon>
        <taxon>Metazoa</taxon>
        <taxon>Ecdysozoa</taxon>
        <taxon>Nematoda</taxon>
        <taxon>Chromadorea</taxon>
        <taxon>Rhabditida</taxon>
        <taxon>Rhabditina</taxon>
        <taxon>Diplogasteromorpha</taxon>
        <taxon>Diplogasteroidea</taxon>
        <taxon>Neodiplogasteridae</taxon>
        <taxon>Pristionchus</taxon>
    </lineage>
</organism>
<accession>A0AAV5WCU4</accession>
<reference evidence="1" key="1">
    <citation type="submission" date="2023-10" db="EMBL/GenBank/DDBJ databases">
        <title>Genome assembly of Pristionchus species.</title>
        <authorList>
            <person name="Yoshida K."/>
            <person name="Sommer R.J."/>
        </authorList>
    </citation>
    <scope>NUCLEOTIDE SEQUENCE</scope>
    <source>
        <strain evidence="1">RS5133</strain>
    </source>
</reference>
<dbReference type="Proteomes" id="UP001432322">
    <property type="component" value="Unassembled WGS sequence"/>
</dbReference>
<dbReference type="EMBL" id="BTSY01000005">
    <property type="protein sequence ID" value="GMT27639.1"/>
    <property type="molecule type" value="Genomic_DNA"/>
</dbReference>
<proteinExistence type="predicted"/>
<keyword evidence="2" id="KW-1185">Reference proteome</keyword>
<evidence type="ECO:0000313" key="2">
    <source>
        <dbReference type="Proteomes" id="UP001432322"/>
    </source>
</evidence>